<keyword evidence="1" id="KW-0863">Zinc-finger</keyword>
<evidence type="ECO:0000259" key="2">
    <source>
        <dbReference type="PROSITE" id="PS50119"/>
    </source>
</evidence>
<dbReference type="InterPro" id="IPR000315">
    <property type="entry name" value="Znf_B-box"/>
</dbReference>
<comment type="caution">
    <text evidence="3">The sequence shown here is derived from an EMBL/GenBank/DDBJ whole genome shotgun (WGS) entry which is preliminary data.</text>
</comment>
<dbReference type="PROSITE" id="PS50119">
    <property type="entry name" value="ZF_BBOX"/>
    <property type="match status" value="1"/>
</dbReference>
<dbReference type="Gene3D" id="3.30.160.60">
    <property type="entry name" value="Classic Zinc Finger"/>
    <property type="match status" value="1"/>
</dbReference>
<accession>A0A8B6H4R0</accession>
<name>A0A8B6H4R0_MYTGA</name>
<dbReference type="Proteomes" id="UP000596742">
    <property type="component" value="Unassembled WGS sequence"/>
</dbReference>
<feature type="domain" description="B box-type" evidence="2">
    <location>
        <begin position="67"/>
        <end position="107"/>
    </location>
</feature>
<proteinExistence type="predicted"/>
<gene>
    <name evidence="3" type="ORF">MGAL_10B014518</name>
</gene>
<evidence type="ECO:0000256" key="1">
    <source>
        <dbReference type="PROSITE-ProRule" id="PRU00024"/>
    </source>
</evidence>
<evidence type="ECO:0000313" key="3">
    <source>
        <dbReference type="EMBL" id="VDI74302.1"/>
    </source>
</evidence>
<evidence type="ECO:0000313" key="4">
    <source>
        <dbReference type="Proteomes" id="UP000596742"/>
    </source>
</evidence>
<dbReference type="GO" id="GO:0008270">
    <property type="term" value="F:zinc ion binding"/>
    <property type="evidence" value="ECO:0007669"/>
    <property type="project" value="UniProtKB-KW"/>
</dbReference>
<organism evidence="3 4">
    <name type="scientific">Mytilus galloprovincialis</name>
    <name type="common">Mediterranean mussel</name>
    <dbReference type="NCBI Taxonomy" id="29158"/>
    <lineage>
        <taxon>Eukaryota</taxon>
        <taxon>Metazoa</taxon>
        <taxon>Spiralia</taxon>
        <taxon>Lophotrochozoa</taxon>
        <taxon>Mollusca</taxon>
        <taxon>Bivalvia</taxon>
        <taxon>Autobranchia</taxon>
        <taxon>Pteriomorphia</taxon>
        <taxon>Mytilida</taxon>
        <taxon>Mytiloidea</taxon>
        <taxon>Mytilidae</taxon>
        <taxon>Mytilinae</taxon>
        <taxon>Mytilus</taxon>
    </lineage>
</organism>
<sequence>MIARFLLISKTNLHKWLKVQNKTSVKCAGVLVGANFVQIATSISVQIAKQVICELLFVEIIDSRTLKMQLVCQDHNELYVCICDECDVPVCRICTVKSHNGHSMADIEETVSKKKTEFLASLKSTLSTDEVLELENSDNQIDQYEVILDESVNSTVESIRRDGEVIKMSVDKVVDKMIHEVNTKSLEWKVLLNEAAKKTNDAKEFTKSLRCKEAEIETSKATIGLLFEIKSLEDSFEMMKVPFVPTPCTFKYNKSIAEEDDIRALMGKIKDGHVFVDEEDVLSGRVFESALSHGTTFRNEICLLEDNIVMIKNPTDTQALVLFYKSQTMNELKSSHTPKIVRVFIETNSNWRPLVMSSIEELNMHAPGLALAVTKDLTDADVAMIDNVSSPNKIHISWFNSGSQYAAEISFGQNFKGTSKLKQRASMFAILHVIGFNHELTRLYVLLSNERISDKNKNKIINRFDPYSIVLLGSITLIEKGIWTLQVEDQNMEGLSELDKFVLNLLFPPCITNDYKPKVSRQTGFLYCGRRVMAHHNHPATSLTDGHCGPCDGGNCPSCRTIKEQTVGKMQRLITLGRHQGWSGMVYCTGSSDLARYLGTNCGPSYGTPCQSCYECTS</sequence>
<protein>
    <recommendedName>
        <fullName evidence="2">B box-type domain-containing protein</fullName>
    </recommendedName>
</protein>
<reference evidence="3" key="1">
    <citation type="submission" date="2018-11" db="EMBL/GenBank/DDBJ databases">
        <authorList>
            <person name="Alioto T."/>
            <person name="Alioto T."/>
        </authorList>
    </citation>
    <scope>NUCLEOTIDE SEQUENCE</scope>
</reference>
<keyword evidence="1" id="KW-0862">Zinc</keyword>
<keyword evidence="1" id="KW-0479">Metal-binding</keyword>
<dbReference type="Pfam" id="PF00643">
    <property type="entry name" value="zf-B_box"/>
    <property type="match status" value="1"/>
</dbReference>
<dbReference type="AlphaFoldDB" id="A0A8B6H4R0"/>
<dbReference type="SUPFAM" id="SSF57845">
    <property type="entry name" value="B-box zinc-binding domain"/>
    <property type="match status" value="1"/>
</dbReference>
<dbReference type="EMBL" id="UYJE01009538">
    <property type="protein sequence ID" value="VDI74302.1"/>
    <property type="molecule type" value="Genomic_DNA"/>
</dbReference>
<dbReference type="OrthoDB" id="6041438at2759"/>
<keyword evidence="4" id="KW-1185">Reference proteome</keyword>